<keyword evidence="4" id="KW-1185">Reference proteome</keyword>
<dbReference type="OrthoDB" id="9806359at2"/>
<dbReference type="GO" id="GO:0005975">
    <property type="term" value="P:carbohydrate metabolic process"/>
    <property type="evidence" value="ECO:0007669"/>
    <property type="project" value="InterPro"/>
</dbReference>
<reference evidence="3 4" key="1">
    <citation type="submission" date="2018-03" db="EMBL/GenBank/DDBJ databases">
        <authorList>
            <person name="Keele B.F."/>
        </authorList>
    </citation>
    <scope>NUCLEOTIDE SEQUENCE [LARGE SCALE GENOMIC DNA]</scope>
    <source>
        <strain evidence="3 4">IB-3</strain>
    </source>
</reference>
<dbReference type="InterPro" id="IPR012341">
    <property type="entry name" value="6hp_glycosidase-like_sf"/>
</dbReference>
<dbReference type="Proteomes" id="UP000244867">
    <property type="component" value="Unassembled WGS sequence"/>
</dbReference>
<dbReference type="Pfam" id="PF07221">
    <property type="entry name" value="GlcNAc_2-epim"/>
    <property type="match status" value="1"/>
</dbReference>
<gene>
    <name evidence="3" type="ORF">C7S10_09645</name>
</gene>
<organism evidence="3 4">
    <name type="scientific">Nocardioides currus</name>
    <dbReference type="NCBI Taxonomy" id="2133958"/>
    <lineage>
        <taxon>Bacteria</taxon>
        <taxon>Bacillati</taxon>
        <taxon>Actinomycetota</taxon>
        <taxon>Actinomycetes</taxon>
        <taxon>Propionibacteriales</taxon>
        <taxon>Nocardioidaceae</taxon>
        <taxon>Nocardioides</taxon>
    </lineage>
</organism>
<evidence type="ECO:0000256" key="1">
    <source>
        <dbReference type="ARBA" id="ARBA00008558"/>
    </source>
</evidence>
<dbReference type="GO" id="GO:0016853">
    <property type="term" value="F:isomerase activity"/>
    <property type="evidence" value="ECO:0007669"/>
    <property type="project" value="UniProtKB-KW"/>
</dbReference>
<dbReference type="RefSeq" id="WP_108344221.1">
    <property type="nucleotide sequence ID" value="NZ_PYXZ01000003.1"/>
</dbReference>
<dbReference type="Gene3D" id="1.50.10.10">
    <property type="match status" value="1"/>
</dbReference>
<accession>A0A2R7YY08</accession>
<keyword evidence="2" id="KW-0413">Isomerase</keyword>
<dbReference type="SUPFAM" id="SSF48208">
    <property type="entry name" value="Six-hairpin glycosidases"/>
    <property type="match status" value="1"/>
</dbReference>
<evidence type="ECO:0000313" key="4">
    <source>
        <dbReference type="Proteomes" id="UP000244867"/>
    </source>
</evidence>
<name>A0A2R7YY08_9ACTN</name>
<dbReference type="AlphaFoldDB" id="A0A2R7YY08"/>
<evidence type="ECO:0000313" key="3">
    <source>
        <dbReference type="EMBL" id="PUA81280.1"/>
    </source>
</evidence>
<protein>
    <submittedName>
        <fullName evidence="3">N-acyl-D-glucosamine 2-epimerase</fullName>
    </submittedName>
</protein>
<comment type="similarity">
    <text evidence="1">Belongs to the N-acylglucosamine 2-epimerase family.</text>
</comment>
<dbReference type="InterPro" id="IPR010819">
    <property type="entry name" value="AGE/CE"/>
</dbReference>
<evidence type="ECO:0000256" key="2">
    <source>
        <dbReference type="ARBA" id="ARBA00023235"/>
    </source>
</evidence>
<dbReference type="EMBL" id="PYXZ01000003">
    <property type="protein sequence ID" value="PUA81280.1"/>
    <property type="molecule type" value="Genomic_DNA"/>
</dbReference>
<proteinExistence type="inferred from homology"/>
<comment type="caution">
    <text evidence="3">The sequence shown here is derived from an EMBL/GenBank/DDBJ whole genome shotgun (WGS) entry which is preliminary data.</text>
</comment>
<dbReference type="InterPro" id="IPR008928">
    <property type="entry name" value="6-hairpin_glycosidase_sf"/>
</dbReference>
<sequence>MDAVRHRPDHQEWLRAERIRLLDFAKASVEPRGFGWLDERGRLTPHRAPELWITSRMTHSFALGTLDDVPGCEAPADHGIAALTGPLHDPVDGGWFASLADDPSGQVKAAYAHAFVVLAGASCVVAGRPGADALLDEALTVFTQRFWDDDAGMVVDEWDRGFTTLDPYRGLNANMHAVEALAAAADALDDDRLRAMALRIVTRAVHDLAPGHQGRIPEHLDTDWRPLLDYNRDAPRDQFRPFGSTIGHSFEWARLTVQLAASLGPDAPAWMVGDAVALFARALADGWAVDGADGFVYTVDWDGRPVVRERMHWVAAEAIGAAAALHEATGDDAYDGWYAAWWDYVVAHLRDPEGGSWWHELSPTNQPSATTWSGKPDVYHAVQATLIPLAPLAGSVAGGLARG</sequence>
<dbReference type="PANTHER" id="PTHR15108">
    <property type="entry name" value="N-ACYLGLUCOSAMINE-2-EPIMERASE"/>
    <property type="match status" value="1"/>
</dbReference>